<evidence type="ECO:0000259" key="1">
    <source>
        <dbReference type="Pfam" id="PF01966"/>
    </source>
</evidence>
<evidence type="ECO:0000313" key="3">
    <source>
        <dbReference type="Proteomes" id="UP000768567"/>
    </source>
</evidence>
<evidence type="ECO:0000313" key="2">
    <source>
        <dbReference type="EMBL" id="MBE5038332.1"/>
    </source>
</evidence>
<dbReference type="Proteomes" id="UP000768567">
    <property type="component" value="Unassembled WGS sequence"/>
</dbReference>
<dbReference type="CDD" id="cd00077">
    <property type="entry name" value="HDc"/>
    <property type="match status" value="1"/>
</dbReference>
<organism evidence="2 3">
    <name type="scientific">Gemmiger gallinarum</name>
    <dbReference type="NCBI Taxonomy" id="2779354"/>
    <lineage>
        <taxon>Bacteria</taxon>
        <taxon>Bacillati</taxon>
        <taxon>Bacillota</taxon>
        <taxon>Clostridia</taxon>
        <taxon>Eubacteriales</taxon>
        <taxon>Gemmiger</taxon>
    </lineage>
</organism>
<dbReference type="InterPro" id="IPR003607">
    <property type="entry name" value="HD/PDEase_dom"/>
</dbReference>
<reference evidence="2 3" key="1">
    <citation type="submission" date="2020-10" db="EMBL/GenBank/DDBJ databases">
        <title>ChiBAC.</title>
        <authorList>
            <person name="Zenner C."/>
            <person name="Hitch T.C.A."/>
            <person name="Clavel T."/>
        </authorList>
    </citation>
    <scope>NUCLEOTIDE SEQUENCE [LARGE SCALE GENOMIC DNA]</scope>
    <source>
        <strain evidence="2 3">DSM 109015</strain>
    </source>
</reference>
<gene>
    <name evidence="2" type="ORF">INF35_11095</name>
</gene>
<dbReference type="InterPro" id="IPR006674">
    <property type="entry name" value="HD_domain"/>
</dbReference>
<sequence>MQPNLTQEETQCLAGYLTGWADTAEALQMQQYIQHGNVTTYEHCMRVAAISFWLNRRLNLGCDEASLVRGAFLHDFYLYDWHLPHPEMGLHGFTHPATALANAEARYSLNDRERNVIRSHMWPLTLLTPPRCREAAVVCVADKLSSTTETLLERSRPLVPAAQTAGRH</sequence>
<dbReference type="Pfam" id="PF01966">
    <property type="entry name" value="HD"/>
    <property type="match status" value="1"/>
</dbReference>
<dbReference type="SUPFAM" id="SSF109604">
    <property type="entry name" value="HD-domain/PDEase-like"/>
    <property type="match status" value="1"/>
</dbReference>
<accession>A0ABR9R5C7</accession>
<dbReference type="Gene3D" id="1.10.3210.10">
    <property type="entry name" value="Hypothetical protein af1432"/>
    <property type="match status" value="1"/>
</dbReference>
<dbReference type="RefSeq" id="WP_193502410.1">
    <property type="nucleotide sequence ID" value="NZ_JADCKC010000003.1"/>
</dbReference>
<protein>
    <submittedName>
        <fullName evidence="2">HD domain-containing protein</fullName>
    </submittedName>
</protein>
<name>A0ABR9R5C7_9FIRM</name>
<dbReference type="EMBL" id="JADCKC010000003">
    <property type="protein sequence ID" value="MBE5038332.1"/>
    <property type="molecule type" value="Genomic_DNA"/>
</dbReference>
<comment type="caution">
    <text evidence="2">The sequence shown here is derived from an EMBL/GenBank/DDBJ whole genome shotgun (WGS) entry which is preliminary data.</text>
</comment>
<feature type="domain" description="HD" evidence="1">
    <location>
        <begin position="40"/>
        <end position="145"/>
    </location>
</feature>
<keyword evidence="3" id="KW-1185">Reference proteome</keyword>
<proteinExistence type="predicted"/>